<reference evidence="2 3" key="1">
    <citation type="submission" date="2024-04" db="EMBL/GenBank/DDBJ databases">
        <title>Phyllosticta paracitricarpa is synonymous to the EU quarantine fungus P. citricarpa based on phylogenomic analyses.</title>
        <authorList>
            <consortium name="Lawrence Berkeley National Laboratory"/>
            <person name="Van Ingen-Buijs V.A."/>
            <person name="Van Westerhoven A.C."/>
            <person name="Haridas S."/>
            <person name="Skiadas P."/>
            <person name="Martin F."/>
            <person name="Groenewald J.Z."/>
            <person name="Crous P.W."/>
            <person name="Seidl M.F."/>
        </authorList>
    </citation>
    <scope>NUCLEOTIDE SEQUENCE [LARGE SCALE GENOMIC DNA]</scope>
    <source>
        <strain evidence="2 3">CBS 123371</strain>
    </source>
</reference>
<feature type="region of interest" description="Disordered" evidence="1">
    <location>
        <begin position="63"/>
        <end position="87"/>
    </location>
</feature>
<sequence>MSATLTLFIVKAWRDTISRPRQELARRPTVAVGNQSRDHRILQADGPFPSAVVNEKLFQAEADSATPNKAGTAPISRKSADCASGLPPSMERRQLAELGGVSNVGTGRVLFDKTTTSLARIHHGLSNSRDPGPDDGSRLVHLNVFDTINRLHRRGADLQVQLQLQRITTIKYPDNWAKDEHDLSSNNCIIATKRQTHEALRPLQHTAADCEIRGPSKPNRAESGMKPDLGKTYQT</sequence>
<feature type="region of interest" description="Disordered" evidence="1">
    <location>
        <begin position="211"/>
        <end position="235"/>
    </location>
</feature>
<name>A0ABR1KBN4_9PEZI</name>
<gene>
    <name evidence="2" type="ORF">IWZ03DRAFT_418772</name>
</gene>
<protein>
    <submittedName>
        <fullName evidence="2">Uncharacterized protein</fullName>
    </submittedName>
</protein>
<comment type="caution">
    <text evidence="2">The sequence shown here is derived from an EMBL/GenBank/DDBJ whole genome shotgun (WGS) entry which is preliminary data.</text>
</comment>
<evidence type="ECO:0000256" key="1">
    <source>
        <dbReference type="SAM" id="MobiDB-lite"/>
    </source>
</evidence>
<dbReference type="Proteomes" id="UP001363622">
    <property type="component" value="Unassembled WGS sequence"/>
</dbReference>
<proteinExistence type="predicted"/>
<evidence type="ECO:0000313" key="3">
    <source>
        <dbReference type="Proteomes" id="UP001363622"/>
    </source>
</evidence>
<accession>A0ABR1KBN4</accession>
<feature type="compositionally biased region" description="Basic and acidic residues" evidence="1">
    <location>
        <begin position="211"/>
        <end position="229"/>
    </location>
</feature>
<organism evidence="2 3">
    <name type="scientific">Phyllosticta citriasiana</name>
    <dbReference type="NCBI Taxonomy" id="595635"/>
    <lineage>
        <taxon>Eukaryota</taxon>
        <taxon>Fungi</taxon>
        <taxon>Dikarya</taxon>
        <taxon>Ascomycota</taxon>
        <taxon>Pezizomycotina</taxon>
        <taxon>Dothideomycetes</taxon>
        <taxon>Dothideomycetes incertae sedis</taxon>
        <taxon>Botryosphaeriales</taxon>
        <taxon>Phyllostictaceae</taxon>
        <taxon>Phyllosticta</taxon>
    </lineage>
</organism>
<evidence type="ECO:0000313" key="2">
    <source>
        <dbReference type="EMBL" id="KAK7510117.1"/>
    </source>
</evidence>
<keyword evidence="3" id="KW-1185">Reference proteome</keyword>
<dbReference type="EMBL" id="JBBPHU010000015">
    <property type="protein sequence ID" value="KAK7510117.1"/>
    <property type="molecule type" value="Genomic_DNA"/>
</dbReference>